<reference evidence="7" key="1">
    <citation type="submission" date="2007-04" db="EMBL/GenBank/DDBJ databases">
        <title>Annotation of Pediculus humanus corporis strain USDA.</title>
        <authorList>
            <person name="Kirkness E."/>
            <person name="Hannick L."/>
            <person name="Hass B."/>
            <person name="Bruggner R."/>
            <person name="Lawson D."/>
            <person name="Bidwell S."/>
            <person name="Joardar V."/>
            <person name="Caler E."/>
            <person name="Walenz B."/>
            <person name="Inman J."/>
            <person name="Schobel S."/>
            <person name="Galinsky K."/>
            <person name="Amedeo P."/>
            <person name="Strausberg R."/>
        </authorList>
    </citation>
    <scope>NUCLEOTIDE SEQUENCE</scope>
    <source>
        <strain evidence="7">USDA</strain>
    </source>
</reference>
<keyword evidence="9" id="KW-1185">Reference proteome</keyword>
<dbReference type="SMART" id="SM00020">
    <property type="entry name" value="Tryp_SPc"/>
    <property type="match status" value="1"/>
</dbReference>
<protein>
    <submittedName>
        <fullName evidence="7 8">Trypsin, putative</fullName>
        <ecNumber evidence="7">3.4.21.4</ecNumber>
    </submittedName>
</protein>
<gene>
    <name evidence="8" type="primary">8236454</name>
    <name evidence="7" type="ORF">Phum_PHUM153440</name>
</gene>
<dbReference type="EMBL" id="DS235110">
    <property type="protein sequence ID" value="EEB12064.1"/>
    <property type="molecule type" value="Genomic_DNA"/>
</dbReference>
<dbReference type="FunFam" id="2.40.10.10:FF:000034">
    <property type="entry name" value="Eupolytin"/>
    <property type="match status" value="1"/>
</dbReference>
<dbReference type="EC" id="3.4.21.4" evidence="7"/>
<evidence type="ECO:0000313" key="9">
    <source>
        <dbReference type="Proteomes" id="UP000009046"/>
    </source>
</evidence>
<dbReference type="InterPro" id="IPR001314">
    <property type="entry name" value="Peptidase_S1A"/>
</dbReference>
<evidence type="ECO:0000259" key="6">
    <source>
        <dbReference type="PROSITE" id="PS50240"/>
    </source>
</evidence>
<dbReference type="PANTHER" id="PTHR24276">
    <property type="entry name" value="POLYSERASE-RELATED"/>
    <property type="match status" value="1"/>
</dbReference>
<reference evidence="8" key="3">
    <citation type="submission" date="2020-05" db="UniProtKB">
        <authorList>
            <consortium name="EnsemblMetazoa"/>
        </authorList>
    </citation>
    <scope>IDENTIFICATION</scope>
    <source>
        <strain evidence="8">USDA</strain>
    </source>
</reference>
<comment type="similarity">
    <text evidence="1">Belongs to the peptidase S1 family.</text>
</comment>
<dbReference type="AlphaFoldDB" id="E0VFA8"/>
<accession>E0VFA8</accession>
<proteinExistence type="inferred from homology"/>
<dbReference type="Proteomes" id="UP000009046">
    <property type="component" value="Unassembled WGS sequence"/>
</dbReference>
<evidence type="ECO:0000313" key="8">
    <source>
        <dbReference type="EnsemblMetazoa" id="PHUM153440-PA"/>
    </source>
</evidence>
<name>E0VFA8_PEDHC</name>
<feature type="domain" description="Peptidase S1" evidence="6">
    <location>
        <begin position="29"/>
        <end position="253"/>
    </location>
</feature>
<organism>
    <name type="scientific">Pediculus humanus subsp. corporis</name>
    <name type="common">Body louse</name>
    <dbReference type="NCBI Taxonomy" id="121224"/>
    <lineage>
        <taxon>Eukaryota</taxon>
        <taxon>Metazoa</taxon>
        <taxon>Ecdysozoa</taxon>
        <taxon>Arthropoda</taxon>
        <taxon>Hexapoda</taxon>
        <taxon>Insecta</taxon>
        <taxon>Pterygota</taxon>
        <taxon>Neoptera</taxon>
        <taxon>Paraneoptera</taxon>
        <taxon>Psocodea</taxon>
        <taxon>Troctomorpha</taxon>
        <taxon>Phthiraptera</taxon>
        <taxon>Anoplura</taxon>
        <taxon>Pediculidae</taxon>
        <taxon>Pediculus</taxon>
    </lineage>
</organism>
<keyword evidence="4" id="KW-0720">Serine protease</keyword>
<dbReference type="SUPFAM" id="SSF50494">
    <property type="entry name" value="Trypsin-like serine proteases"/>
    <property type="match status" value="1"/>
</dbReference>
<dbReference type="Pfam" id="PF00089">
    <property type="entry name" value="Trypsin"/>
    <property type="match status" value="1"/>
</dbReference>
<reference evidence="7" key="2">
    <citation type="submission" date="2007-04" db="EMBL/GenBank/DDBJ databases">
        <title>The genome of the human body louse.</title>
        <authorList>
            <consortium name="The Human Body Louse Genome Consortium"/>
            <person name="Kirkness E."/>
            <person name="Walenz B."/>
            <person name="Hass B."/>
            <person name="Bruggner R."/>
            <person name="Strausberg R."/>
        </authorList>
    </citation>
    <scope>NUCLEOTIDE SEQUENCE</scope>
    <source>
        <strain evidence="7">USDA</strain>
    </source>
</reference>
<dbReference type="FunCoup" id="E0VFA8">
    <property type="interactions" value="52"/>
</dbReference>
<dbReference type="STRING" id="121224.E0VFA8"/>
<dbReference type="RefSeq" id="XP_002424802.1">
    <property type="nucleotide sequence ID" value="XM_002424757.1"/>
</dbReference>
<keyword evidence="2" id="KW-0645">Protease</keyword>
<dbReference type="InParanoid" id="E0VFA8"/>
<dbReference type="PRINTS" id="PR00722">
    <property type="entry name" value="CHYMOTRYPSIN"/>
</dbReference>
<evidence type="ECO:0000256" key="3">
    <source>
        <dbReference type="ARBA" id="ARBA00022801"/>
    </source>
</evidence>
<dbReference type="PROSITE" id="PS50240">
    <property type="entry name" value="TRYPSIN_DOM"/>
    <property type="match status" value="1"/>
</dbReference>
<dbReference type="MEROPS" id="S01.130"/>
<keyword evidence="3 7" id="KW-0378">Hydrolase</keyword>
<dbReference type="EnsemblMetazoa" id="PHUM153440-RA">
    <property type="protein sequence ID" value="PHUM153440-PA"/>
    <property type="gene ID" value="PHUM153440"/>
</dbReference>
<dbReference type="PANTHER" id="PTHR24276:SF91">
    <property type="entry name" value="AT26814P-RELATED"/>
    <property type="match status" value="1"/>
</dbReference>
<dbReference type="InterPro" id="IPR001254">
    <property type="entry name" value="Trypsin_dom"/>
</dbReference>
<evidence type="ECO:0000256" key="2">
    <source>
        <dbReference type="ARBA" id="ARBA00022670"/>
    </source>
</evidence>
<evidence type="ECO:0000256" key="5">
    <source>
        <dbReference type="ARBA" id="ARBA00023157"/>
    </source>
</evidence>
<dbReference type="GeneID" id="8236454"/>
<dbReference type="OMA" id="TYDYDIC"/>
<dbReference type="GO" id="GO:0004252">
    <property type="term" value="F:serine-type endopeptidase activity"/>
    <property type="evidence" value="ECO:0007669"/>
    <property type="project" value="UniProtKB-EC"/>
</dbReference>
<evidence type="ECO:0000256" key="1">
    <source>
        <dbReference type="ARBA" id="ARBA00007664"/>
    </source>
</evidence>
<dbReference type="InterPro" id="IPR043504">
    <property type="entry name" value="Peptidase_S1_PA_chymotrypsin"/>
</dbReference>
<keyword evidence="5" id="KW-1015">Disulfide bond</keyword>
<dbReference type="KEGG" id="phu:Phum_PHUM153440"/>
<dbReference type="eggNOG" id="KOG3627">
    <property type="taxonomic scope" value="Eukaryota"/>
</dbReference>
<dbReference type="InterPro" id="IPR009003">
    <property type="entry name" value="Peptidase_S1_PA"/>
</dbReference>
<dbReference type="HOGENOM" id="CLU_006842_7_1_1"/>
<dbReference type="GO" id="GO:0006508">
    <property type="term" value="P:proteolysis"/>
    <property type="evidence" value="ECO:0007669"/>
    <property type="project" value="UniProtKB-KW"/>
</dbReference>
<dbReference type="CDD" id="cd00190">
    <property type="entry name" value="Tryp_SPc"/>
    <property type="match status" value="1"/>
</dbReference>
<dbReference type="CTD" id="8236454"/>
<evidence type="ECO:0000313" key="7">
    <source>
        <dbReference type="EMBL" id="EEB12064.1"/>
    </source>
</evidence>
<dbReference type="InterPro" id="IPR050430">
    <property type="entry name" value="Peptidase_S1"/>
</dbReference>
<evidence type="ECO:0000256" key="4">
    <source>
        <dbReference type="ARBA" id="ARBA00022825"/>
    </source>
</evidence>
<dbReference type="EMBL" id="AAZO01001788">
    <property type="status" value="NOT_ANNOTATED_CDS"/>
    <property type="molecule type" value="Genomic_DNA"/>
</dbReference>
<dbReference type="OrthoDB" id="10059102at2759"/>
<sequence>MRCLSDKFLCFVDSRHAGRIPQRHSNNLIVGGTETDISKVPYQAALLLKSYYFCGGVIISEKFILSGAHCIVLFGTEQNLFVRVGSNYTTTGGSLVKVKNSTCHDDFNFDTYDYDICLLELEEPLKFNDNIQPVELAEEEPKGGEIGIVAGWGTLSENGQNPEHLQSVLIPVTNKTDCFKAYEIISPITDRMICAGLEGKDSCQGDSGGGLVVDNKLVGIISTGFGCGVKDFPGVYTSIAHPEIKKFVKETTRNV</sequence>
<dbReference type="VEuPathDB" id="VectorBase:PHUM153440"/>
<dbReference type="Gene3D" id="2.40.10.10">
    <property type="entry name" value="Trypsin-like serine proteases"/>
    <property type="match status" value="1"/>
</dbReference>